<dbReference type="SUPFAM" id="SSF53335">
    <property type="entry name" value="S-adenosyl-L-methionine-dependent methyltransferases"/>
    <property type="match status" value="1"/>
</dbReference>
<comment type="caution">
    <text evidence="2">The sequence shown here is derived from an EMBL/GenBank/DDBJ whole genome shotgun (WGS) entry which is preliminary data.</text>
</comment>
<evidence type="ECO:0000313" key="3">
    <source>
        <dbReference type="Proteomes" id="UP000275836"/>
    </source>
</evidence>
<name>A0A3P2RJ46_WEIVI</name>
<keyword evidence="2" id="KW-0489">Methyltransferase</keyword>
<dbReference type="PIRSF" id="PIRSF018637">
    <property type="entry name" value="TrmK"/>
    <property type="match status" value="1"/>
</dbReference>
<proteinExistence type="predicted"/>
<gene>
    <name evidence="2" type="ORF">D3P96_06190</name>
</gene>
<dbReference type="PANTHER" id="PTHR38451">
    <property type="entry name" value="TRNA (ADENINE(22)-N(1))-METHYLTRANSFERASE"/>
    <property type="match status" value="1"/>
</dbReference>
<reference evidence="2 3" key="1">
    <citation type="submission" date="2018-10" db="EMBL/GenBank/DDBJ databases">
        <title>Draft genome sequence of Weissella viridescens UCO-SMC3.</title>
        <authorList>
            <person name="Garcia-Cancino A."/>
            <person name="Espinoza-Monje M."/>
            <person name="Albarracin L."/>
            <person name="Garcia-Castillo V."/>
            <person name="Campos-Martin J."/>
            <person name="Nakano Y."/>
            <person name="Guitierrez-Zamorano C."/>
            <person name="Ikeda-Ohtsubo W."/>
            <person name="Morita H."/>
            <person name="Kitazawa H."/>
            <person name="Villena J."/>
        </authorList>
    </citation>
    <scope>NUCLEOTIDE SEQUENCE [LARGE SCALE GENOMIC DNA]</scope>
    <source>
        <strain evidence="2 3">UCO-SMC3</strain>
    </source>
</reference>
<organism evidence="2 3">
    <name type="scientific">Weissella viridescens</name>
    <name type="common">Lactobacillus viridescens</name>
    <dbReference type="NCBI Taxonomy" id="1629"/>
    <lineage>
        <taxon>Bacteria</taxon>
        <taxon>Bacillati</taxon>
        <taxon>Bacillota</taxon>
        <taxon>Bacilli</taxon>
        <taxon>Lactobacillales</taxon>
        <taxon>Lactobacillaceae</taxon>
        <taxon>Weissella</taxon>
    </lineage>
</organism>
<dbReference type="Gene3D" id="3.40.50.150">
    <property type="entry name" value="Vaccinia Virus protein VP39"/>
    <property type="match status" value="1"/>
</dbReference>
<dbReference type="Gene3D" id="1.10.287.1890">
    <property type="match status" value="1"/>
</dbReference>
<dbReference type="EMBL" id="RHGY01000006">
    <property type="protein sequence ID" value="RRG17742.1"/>
    <property type="molecule type" value="Genomic_DNA"/>
</dbReference>
<keyword evidence="2" id="KW-0808">Transferase</keyword>
<accession>A0A3P2RJ46</accession>
<dbReference type="Pfam" id="PF04816">
    <property type="entry name" value="TrmK"/>
    <property type="match status" value="1"/>
</dbReference>
<evidence type="ECO:0000256" key="1">
    <source>
        <dbReference type="SAM" id="Coils"/>
    </source>
</evidence>
<dbReference type="GO" id="GO:0160105">
    <property type="term" value="F:tRNA (adenine(22)-N1)-methyltransferase activity"/>
    <property type="evidence" value="ECO:0007669"/>
    <property type="project" value="InterPro"/>
</dbReference>
<keyword evidence="1" id="KW-0175">Coiled coil</keyword>
<dbReference type="Proteomes" id="UP000275836">
    <property type="component" value="Unassembled WGS sequence"/>
</dbReference>
<protein>
    <submittedName>
        <fullName evidence="2">tRNA (Adenine-N(1))-methyltransferase</fullName>
    </submittedName>
</protein>
<evidence type="ECO:0000313" key="2">
    <source>
        <dbReference type="EMBL" id="RRG17742.1"/>
    </source>
</evidence>
<dbReference type="GO" id="GO:0032259">
    <property type="term" value="P:methylation"/>
    <property type="evidence" value="ECO:0007669"/>
    <property type="project" value="UniProtKB-KW"/>
</dbReference>
<sequence>MDAMHLSDRLATVAAYVPDGARLADIGSDHAYLPANLILNKRIKFAVAGEVAQGPLENAEQEINQHHLNDKLIPRLADGLAAIHTEDRIDTVVIAGMGGRLIQQILAAGSAESYQRLILQPNIDVDAVRSWLQANHYEITDERVLLDDGHYYEVVVAEPGSADYDDMQLAFGPVNMVKNDAMWRQKWEREQGRMEKIMQQLEDVNQTEAEAYQNYAGQVARIKEVLAHAGV</sequence>
<dbReference type="AlphaFoldDB" id="A0A3P2RJ46"/>
<dbReference type="InterPro" id="IPR029063">
    <property type="entry name" value="SAM-dependent_MTases_sf"/>
</dbReference>
<feature type="coiled-coil region" evidence="1">
    <location>
        <begin position="184"/>
        <end position="214"/>
    </location>
</feature>
<dbReference type="PANTHER" id="PTHR38451:SF1">
    <property type="entry name" value="TRNA (ADENINE(22)-N(1))-METHYLTRANSFERASE"/>
    <property type="match status" value="1"/>
</dbReference>
<dbReference type="OrthoDB" id="5881184at2"/>
<dbReference type="RefSeq" id="WP_124943498.1">
    <property type="nucleotide sequence ID" value="NZ_RHGY01000006.1"/>
</dbReference>
<dbReference type="InterPro" id="IPR006901">
    <property type="entry name" value="TrmK"/>
</dbReference>